<reference evidence="1 2" key="1">
    <citation type="submission" date="2019-10" db="EMBL/GenBank/DDBJ databases">
        <title>Rubrobacter sp nov SCSIO 52915 isolated from a deep-sea sediment in the South China Sea.</title>
        <authorList>
            <person name="Chen R.W."/>
        </authorList>
    </citation>
    <scope>NUCLEOTIDE SEQUENCE [LARGE SCALE GENOMIC DNA]</scope>
    <source>
        <strain evidence="1 2">SCSIO 52915</strain>
    </source>
</reference>
<accession>A0A6G8PT65</accession>
<sequence length="373" mass="42299">MLWRALRTALAWVGREEVSTRPLSFVQTSEHAKWVFESVTRGAEGRNLGLGIDVDPGNTASTLTRERIKVLYIAGWGRSGSTILDNLLGQLEGFFSVGEINCLWERNLLGDWLCGCGRSFRACPVWSEVMKSAFGGVQNIDARKMIRLRDSGARTRHVPLMLTSLAEPLLKNRLSEYVSNLDRLYRGVKSVTGSRVIVDSSKSPAYSYALNMVPGVDLYVVHLVRDPRAVAYSWQRRKKVDPKMDGLMVRYGPFRSSVIWSAWNVVTEAFWSRRSSRYLRIRYEDLVADPLKTLRRIPGLVGEDAKLPDVEGRTVELKVTHTTSGNLSRFKTGTVELRPDEEWRASMKVSDKKLVGALTWPLRRRYGYLDRPS</sequence>
<keyword evidence="2" id="KW-1185">Reference proteome</keyword>
<dbReference type="AlphaFoldDB" id="A0A6G8PT65"/>
<dbReference type="InterPro" id="IPR027417">
    <property type="entry name" value="P-loop_NTPase"/>
</dbReference>
<dbReference type="SUPFAM" id="SSF52540">
    <property type="entry name" value="P-loop containing nucleoside triphosphate hydrolases"/>
    <property type="match status" value="1"/>
</dbReference>
<evidence type="ECO:0000313" key="1">
    <source>
        <dbReference type="EMBL" id="QIN77698.1"/>
    </source>
</evidence>
<dbReference type="PANTHER" id="PTHR10704">
    <property type="entry name" value="CARBOHYDRATE SULFOTRANSFERASE"/>
    <property type="match status" value="1"/>
</dbReference>
<dbReference type="Proteomes" id="UP000502706">
    <property type="component" value="Chromosome"/>
</dbReference>
<keyword evidence="1" id="KW-0808">Transferase</keyword>
<dbReference type="Gene3D" id="3.40.50.300">
    <property type="entry name" value="P-loop containing nucleotide triphosphate hydrolases"/>
    <property type="match status" value="1"/>
</dbReference>
<organism evidence="1 2">
    <name type="scientific">Rubrobacter marinus</name>
    <dbReference type="NCBI Taxonomy" id="2653852"/>
    <lineage>
        <taxon>Bacteria</taxon>
        <taxon>Bacillati</taxon>
        <taxon>Actinomycetota</taxon>
        <taxon>Rubrobacteria</taxon>
        <taxon>Rubrobacterales</taxon>
        <taxon>Rubrobacteraceae</taxon>
        <taxon>Rubrobacter</taxon>
    </lineage>
</organism>
<dbReference type="Pfam" id="PF13469">
    <property type="entry name" value="Sulfotransfer_3"/>
    <property type="match status" value="1"/>
</dbReference>
<dbReference type="GO" id="GO:0001517">
    <property type="term" value="F:N-acetylglucosamine 6-O-sulfotransferase activity"/>
    <property type="evidence" value="ECO:0007669"/>
    <property type="project" value="TreeGrafter"/>
</dbReference>
<dbReference type="EMBL" id="CP045121">
    <property type="protein sequence ID" value="QIN77698.1"/>
    <property type="molecule type" value="Genomic_DNA"/>
</dbReference>
<evidence type="ECO:0000313" key="2">
    <source>
        <dbReference type="Proteomes" id="UP000502706"/>
    </source>
</evidence>
<protein>
    <submittedName>
        <fullName evidence="1">Sulfotransferase</fullName>
    </submittedName>
</protein>
<proteinExistence type="predicted"/>
<name>A0A6G8PT65_9ACTN</name>
<dbReference type="GO" id="GO:0006790">
    <property type="term" value="P:sulfur compound metabolic process"/>
    <property type="evidence" value="ECO:0007669"/>
    <property type="project" value="TreeGrafter"/>
</dbReference>
<dbReference type="GO" id="GO:0006044">
    <property type="term" value="P:N-acetylglucosamine metabolic process"/>
    <property type="evidence" value="ECO:0007669"/>
    <property type="project" value="TreeGrafter"/>
</dbReference>
<dbReference type="PANTHER" id="PTHR10704:SF71">
    <property type="entry name" value="CARBOHYDRATE SULFOTRANSFERASE 1-LIKE"/>
    <property type="match status" value="1"/>
</dbReference>
<gene>
    <name evidence="1" type="ORF">GBA65_03295</name>
</gene>
<dbReference type="InterPro" id="IPR051135">
    <property type="entry name" value="Gal/GlcNAc/GalNAc_ST"/>
</dbReference>
<dbReference type="KEGG" id="rmar:GBA65_03295"/>